<name>A0A5D6W039_9FIRM</name>
<keyword evidence="4" id="KW-1003">Cell membrane</keyword>
<dbReference type="PANTHER" id="PTHR30472:SF25">
    <property type="entry name" value="ABC TRANSPORTER PERMEASE PROTEIN MJ0876-RELATED"/>
    <property type="match status" value="1"/>
</dbReference>
<reference evidence="9 10" key="1">
    <citation type="submission" date="2019-08" db="EMBL/GenBank/DDBJ databases">
        <title>Selenomonas sp. mPRGC5 and Selenomonas sp. mPRGC8 isolated from ruminal fluid of dairy goat (Capra hircus).</title>
        <authorList>
            <person name="Poothong S."/>
            <person name="Nuengjamnong C."/>
            <person name="Tanasupawat S."/>
        </authorList>
    </citation>
    <scope>NUCLEOTIDE SEQUENCE [LARGE SCALE GENOMIC DNA]</scope>
    <source>
        <strain evidence="10">mPRGC5</strain>
    </source>
</reference>
<evidence type="ECO:0000256" key="2">
    <source>
        <dbReference type="ARBA" id="ARBA00007935"/>
    </source>
</evidence>
<feature type="transmembrane region" description="Helical" evidence="8">
    <location>
        <begin position="218"/>
        <end position="240"/>
    </location>
</feature>
<dbReference type="GO" id="GO:0022857">
    <property type="term" value="F:transmembrane transporter activity"/>
    <property type="evidence" value="ECO:0007669"/>
    <property type="project" value="InterPro"/>
</dbReference>
<feature type="transmembrane region" description="Helical" evidence="8">
    <location>
        <begin position="39"/>
        <end position="59"/>
    </location>
</feature>
<dbReference type="FunFam" id="1.10.3470.10:FF:000001">
    <property type="entry name" value="Vitamin B12 ABC transporter permease BtuC"/>
    <property type="match status" value="1"/>
</dbReference>
<feature type="transmembrane region" description="Helical" evidence="8">
    <location>
        <begin position="97"/>
        <end position="119"/>
    </location>
</feature>
<protein>
    <submittedName>
        <fullName evidence="9">Iron ABC transporter permease</fullName>
    </submittedName>
</protein>
<comment type="subcellular location">
    <subcellularLocation>
        <location evidence="1">Cell membrane</location>
        <topology evidence="1">Multi-pass membrane protein</topology>
    </subcellularLocation>
</comment>
<feature type="transmembrane region" description="Helical" evidence="8">
    <location>
        <begin position="126"/>
        <end position="151"/>
    </location>
</feature>
<evidence type="ECO:0000256" key="1">
    <source>
        <dbReference type="ARBA" id="ARBA00004651"/>
    </source>
</evidence>
<dbReference type="OrthoDB" id="9811721at2"/>
<feature type="transmembrane region" description="Helical" evidence="8">
    <location>
        <begin position="175"/>
        <end position="197"/>
    </location>
</feature>
<dbReference type="AlphaFoldDB" id="A0A5D6W039"/>
<comment type="caution">
    <text evidence="9">The sequence shown here is derived from an EMBL/GenBank/DDBJ whole genome shotgun (WGS) entry which is preliminary data.</text>
</comment>
<feature type="transmembrane region" description="Helical" evidence="8">
    <location>
        <begin position="71"/>
        <end position="91"/>
    </location>
</feature>
<dbReference type="Proteomes" id="UP000323646">
    <property type="component" value="Unassembled WGS sequence"/>
</dbReference>
<accession>A0A5D6W039</accession>
<keyword evidence="10" id="KW-1185">Reference proteome</keyword>
<dbReference type="InterPro" id="IPR037294">
    <property type="entry name" value="ABC_BtuC-like"/>
</dbReference>
<dbReference type="Gene3D" id="1.10.3470.10">
    <property type="entry name" value="ABC transporter involved in vitamin B12 uptake, BtuC"/>
    <property type="match status" value="1"/>
</dbReference>
<evidence type="ECO:0000313" key="10">
    <source>
        <dbReference type="Proteomes" id="UP000323646"/>
    </source>
</evidence>
<proteinExistence type="inferred from homology"/>
<dbReference type="PANTHER" id="PTHR30472">
    <property type="entry name" value="FERRIC ENTEROBACTIN TRANSPORT SYSTEM PERMEASE PROTEIN"/>
    <property type="match status" value="1"/>
</dbReference>
<keyword evidence="5 8" id="KW-0812">Transmembrane</keyword>
<dbReference type="GO" id="GO:0005886">
    <property type="term" value="C:plasma membrane"/>
    <property type="evidence" value="ECO:0007669"/>
    <property type="project" value="UniProtKB-SubCell"/>
</dbReference>
<keyword evidence="6 8" id="KW-1133">Transmembrane helix</keyword>
<comment type="similarity">
    <text evidence="2">Belongs to the binding-protein-dependent transport system permease family. FecCD subfamily.</text>
</comment>
<keyword evidence="3" id="KW-0813">Transport</keyword>
<organism evidence="9 10">
    <name type="scientific">Selenomonas ruminis</name>
    <dbReference type="NCBI Taxonomy" id="2593411"/>
    <lineage>
        <taxon>Bacteria</taxon>
        <taxon>Bacillati</taxon>
        <taxon>Bacillota</taxon>
        <taxon>Negativicutes</taxon>
        <taxon>Selenomonadales</taxon>
        <taxon>Selenomonadaceae</taxon>
        <taxon>Selenomonas</taxon>
    </lineage>
</organism>
<evidence type="ECO:0000256" key="6">
    <source>
        <dbReference type="ARBA" id="ARBA00022989"/>
    </source>
</evidence>
<sequence length="314" mass="32969">MKIPFLHVVAGLAQGMELPFLTQVPVPADEMAVIWHIRLPRTIVGLLTGAGLGISGAVLQGIFANQLADPGIIGVSSGASVGAVLAIATGAAGVTMFALPVGALVGALAAVGLTVAMAWRHGRIPVMTLLLSGVVVGMFLAAFSAAVLTLLDVNKLQEYLFWTIGGLDYRRWEHVLLGIGPILGSAVVMLLLARQLNVLVLGDNEARAVGMAVKRYRLLLLVLASLATAASVCISGNIGFVGLVVPHMMRLIIGPDHRRLLPASLLAGAAFLVLCDAIGRVIVPGCEIRVGIMTAFVGTPYFLYLLRRYQRSLD</sequence>
<evidence type="ECO:0000313" key="9">
    <source>
        <dbReference type="EMBL" id="TYZ21723.1"/>
    </source>
</evidence>
<evidence type="ECO:0000256" key="3">
    <source>
        <dbReference type="ARBA" id="ARBA00022448"/>
    </source>
</evidence>
<dbReference type="CDD" id="cd06550">
    <property type="entry name" value="TM_ABC_iron-siderophores_like"/>
    <property type="match status" value="1"/>
</dbReference>
<dbReference type="EMBL" id="VTOY01000008">
    <property type="protein sequence ID" value="TYZ21723.1"/>
    <property type="molecule type" value="Genomic_DNA"/>
</dbReference>
<dbReference type="SUPFAM" id="SSF81345">
    <property type="entry name" value="ABC transporter involved in vitamin B12 uptake, BtuC"/>
    <property type="match status" value="1"/>
</dbReference>
<evidence type="ECO:0000256" key="7">
    <source>
        <dbReference type="ARBA" id="ARBA00023136"/>
    </source>
</evidence>
<keyword evidence="7 8" id="KW-0472">Membrane</keyword>
<gene>
    <name evidence="9" type="ORF">FZ040_09755</name>
</gene>
<feature type="transmembrane region" description="Helical" evidence="8">
    <location>
        <begin position="290"/>
        <end position="306"/>
    </location>
</feature>
<dbReference type="InterPro" id="IPR000522">
    <property type="entry name" value="ABC_transptr_permease_BtuC"/>
</dbReference>
<evidence type="ECO:0000256" key="8">
    <source>
        <dbReference type="SAM" id="Phobius"/>
    </source>
</evidence>
<feature type="transmembrane region" description="Helical" evidence="8">
    <location>
        <begin position="260"/>
        <end position="283"/>
    </location>
</feature>
<dbReference type="Pfam" id="PF01032">
    <property type="entry name" value="FecCD"/>
    <property type="match status" value="1"/>
</dbReference>
<evidence type="ECO:0000256" key="5">
    <source>
        <dbReference type="ARBA" id="ARBA00022692"/>
    </source>
</evidence>
<evidence type="ECO:0000256" key="4">
    <source>
        <dbReference type="ARBA" id="ARBA00022475"/>
    </source>
</evidence>